<dbReference type="EMBL" id="ML120548">
    <property type="protein sequence ID" value="RPA89954.1"/>
    <property type="molecule type" value="Genomic_DNA"/>
</dbReference>
<evidence type="ECO:0000313" key="2">
    <source>
        <dbReference type="EMBL" id="RPA89954.1"/>
    </source>
</evidence>
<keyword evidence="1" id="KW-0812">Transmembrane</keyword>
<evidence type="ECO:0000313" key="3">
    <source>
        <dbReference type="Proteomes" id="UP000276215"/>
    </source>
</evidence>
<proteinExistence type="predicted"/>
<dbReference type="AlphaFoldDB" id="A0A3N4J7X9"/>
<dbReference type="Proteomes" id="UP000276215">
    <property type="component" value="Unassembled WGS sequence"/>
</dbReference>
<keyword evidence="3" id="KW-1185">Reference proteome</keyword>
<evidence type="ECO:0000256" key="1">
    <source>
        <dbReference type="SAM" id="Phobius"/>
    </source>
</evidence>
<reference evidence="2 3" key="1">
    <citation type="journal article" date="2018" name="Nat. Ecol. Evol.">
        <title>Pezizomycetes genomes reveal the molecular basis of ectomycorrhizal truffle lifestyle.</title>
        <authorList>
            <person name="Murat C."/>
            <person name="Payen T."/>
            <person name="Noel B."/>
            <person name="Kuo A."/>
            <person name="Morin E."/>
            <person name="Chen J."/>
            <person name="Kohler A."/>
            <person name="Krizsan K."/>
            <person name="Balestrini R."/>
            <person name="Da Silva C."/>
            <person name="Montanini B."/>
            <person name="Hainaut M."/>
            <person name="Levati E."/>
            <person name="Barry K.W."/>
            <person name="Belfiori B."/>
            <person name="Cichocki N."/>
            <person name="Clum A."/>
            <person name="Dockter R.B."/>
            <person name="Fauchery L."/>
            <person name="Guy J."/>
            <person name="Iotti M."/>
            <person name="Le Tacon F."/>
            <person name="Lindquist E.A."/>
            <person name="Lipzen A."/>
            <person name="Malagnac F."/>
            <person name="Mello A."/>
            <person name="Molinier V."/>
            <person name="Miyauchi S."/>
            <person name="Poulain J."/>
            <person name="Riccioni C."/>
            <person name="Rubini A."/>
            <person name="Sitrit Y."/>
            <person name="Splivallo R."/>
            <person name="Traeger S."/>
            <person name="Wang M."/>
            <person name="Zifcakova L."/>
            <person name="Wipf D."/>
            <person name="Zambonelli A."/>
            <person name="Paolocci F."/>
            <person name="Nowrousian M."/>
            <person name="Ottonello S."/>
            <person name="Baldrian P."/>
            <person name="Spatafora J.W."/>
            <person name="Henrissat B."/>
            <person name="Nagy L.G."/>
            <person name="Aury J.M."/>
            <person name="Wincker P."/>
            <person name="Grigoriev I.V."/>
            <person name="Bonfante P."/>
            <person name="Martin F.M."/>
        </authorList>
    </citation>
    <scope>NUCLEOTIDE SEQUENCE [LARGE SCALE GENOMIC DNA]</scope>
    <source>
        <strain evidence="2 3">120613-1</strain>
    </source>
</reference>
<keyword evidence="1" id="KW-1133">Transmembrane helix</keyword>
<name>A0A3N4J7X9_9PEZI</name>
<feature type="transmembrane region" description="Helical" evidence="1">
    <location>
        <begin position="37"/>
        <end position="62"/>
    </location>
</feature>
<keyword evidence="1" id="KW-0472">Membrane</keyword>
<sequence>MLIRDWKVVYSDWGEILKFSLHPFQILNLLKPVRHTIYILVPVLGFNLFHSSLIAFAILSIVPGNTAHTLILCFKIFQAFSGGCPGQVWLCREQHVLDHKFTVG</sequence>
<protein>
    <submittedName>
        <fullName evidence="2">Uncharacterized protein</fullName>
    </submittedName>
</protein>
<gene>
    <name evidence="2" type="ORF">L873DRAFT_513550</name>
</gene>
<organism evidence="2 3">
    <name type="scientific">Choiromyces venosus 120613-1</name>
    <dbReference type="NCBI Taxonomy" id="1336337"/>
    <lineage>
        <taxon>Eukaryota</taxon>
        <taxon>Fungi</taxon>
        <taxon>Dikarya</taxon>
        <taxon>Ascomycota</taxon>
        <taxon>Pezizomycotina</taxon>
        <taxon>Pezizomycetes</taxon>
        <taxon>Pezizales</taxon>
        <taxon>Tuberaceae</taxon>
        <taxon>Choiromyces</taxon>
    </lineage>
</organism>
<accession>A0A3N4J7X9</accession>